<dbReference type="AlphaFoldDB" id="A0A212LRN5"/>
<gene>
    <name evidence="1" type="ORF">KL86SPO_30380</name>
</gene>
<dbReference type="CDD" id="cd02980">
    <property type="entry name" value="TRX_Fd_family"/>
    <property type="match status" value="1"/>
</dbReference>
<dbReference type="RefSeq" id="WP_288183717.1">
    <property type="nucleotide sequence ID" value="NZ_LT608335.1"/>
</dbReference>
<dbReference type="SUPFAM" id="SSF52833">
    <property type="entry name" value="Thioredoxin-like"/>
    <property type="match status" value="1"/>
</dbReference>
<accession>A0A212LRN5</accession>
<reference evidence="1" key="1">
    <citation type="submission" date="2016-08" db="EMBL/GenBank/DDBJ databases">
        <authorList>
            <person name="Seilhamer J.J."/>
        </authorList>
    </citation>
    <scope>NUCLEOTIDE SEQUENCE</scope>
    <source>
        <strain evidence="1">86</strain>
    </source>
</reference>
<dbReference type="Gene3D" id="3.40.30.10">
    <property type="entry name" value="Glutaredoxin"/>
    <property type="match status" value="1"/>
</dbReference>
<name>A0A212LRN5_9FIRM</name>
<protein>
    <submittedName>
        <fullName evidence="1">Uncharacterized protein</fullName>
    </submittedName>
</protein>
<dbReference type="EMBL" id="FMJE01000003">
    <property type="protein sequence ID" value="SCM80202.1"/>
    <property type="molecule type" value="Genomic_DNA"/>
</dbReference>
<dbReference type="Pfam" id="PF01257">
    <property type="entry name" value="2Fe-2S_thioredx"/>
    <property type="match status" value="1"/>
</dbReference>
<proteinExistence type="predicted"/>
<sequence>MLKLSICFGSACHLRGAYSVLNTFRALIDKYQIQSEIDIEGNFCQGKCTEGVVIKLNDEIITNVAKEKVYGIFMEKVLGGKGN</sequence>
<dbReference type="InterPro" id="IPR036249">
    <property type="entry name" value="Thioredoxin-like_sf"/>
</dbReference>
<evidence type="ECO:0000313" key="1">
    <source>
        <dbReference type="EMBL" id="SCM80202.1"/>
    </source>
</evidence>
<organism evidence="1">
    <name type="scientific">uncultured Sporomusa sp</name>
    <dbReference type="NCBI Taxonomy" id="307249"/>
    <lineage>
        <taxon>Bacteria</taxon>
        <taxon>Bacillati</taxon>
        <taxon>Bacillota</taxon>
        <taxon>Negativicutes</taxon>
        <taxon>Selenomonadales</taxon>
        <taxon>Sporomusaceae</taxon>
        <taxon>Sporomusa</taxon>
        <taxon>environmental samples</taxon>
    </lineage>
</organism>